<protein>
    <submittedName>
        <fullName evidence="2">Uncharacterized protein</fullName>
    </submittedName>
</protein>
<feature type="region of interest" description="Disordered" evidence="1">
    <location>
        <begin position="1"/>
        <end position="22"/>
    </location>
</feature>
<dbReference type="EMBL" id="ANOH01000179">
    <property type="protein sequence ID" value="EMI56011.1"/>
    <property type="molecule type" value="Genomic_DNA"/>
</dbReference>
<sequence>MDILTEQSDDEHCNPGPGVQHDRGAIALQFGHWPHIARREEAVA</sequence>
<gene>
    <name evidence="2" type="ORF">RSSM_02548</name>
</gene>
<evidence type="ECO:0000313" key="3">
    <source>
        <dbReference type="Proteomes" id="UP000011885"/>
    </source>
</evidence>
<evidence type="ECO:0000256" key="1">
    <source>
        <dbReference type="SAM" id="MobiDB-lite"/>
    </source>
</evidence>
<dbReference type="AlphaFoldDB" id="M5UDS7"/>
<dbReference type="Proteomes" id="UP000011885">
    <property type="component" value="Unassembled WGS sequence"/>
</dbReference>
<name>M5UDS7_9BACT</name>
<accession>M5UDS7</accession>
<evidence type="ECO:0000313" key="2">
    <source>
        <dbReference type="EMBL" id="EMI56011.1"/>
    </source>
</evidence>
<organism evidence="2 3">
    <name type="scientific">Rhodopirellula sallentina SM41</name>
    <dbReference type="NCBI Taxonomy" id="1263870"/>
    <lineage>
        <taxon>Bacteria</taxon>
        <taxon>Pseudomonadati</taxon>
        <taxon>Planctomycetota</taxon>
        <taxon>Planctomycetia</taxon>
        <taxon>Pirellulales</taxon>
        <taxon>Pirellulaceae</taxon>
        <taxon>Rhodopirellula</taxon>
    </lineage>
</organism>
<keyword evidence="3" id="KW-1185">Reference proteome</keyword>
<comment type="caution">
    <text evidence="2">The sequence shown here is derived from an EMBL/GenBank/DDBJ whole genome shotgun (WGS) entry which is preliminary data.</text>
</comment>
<reference evidence="2 3" key="1">
    <citation type="journal article" date="2013" name="Mar. Genomics">
        <title>Expression of sulfatases in Rhodopirellula baltica and the diversity of sulfatases in the genus Rhodopirellula.</title>
        <authorList>
            <person name="Wegner C.E."/>
            <person name="Richter-Heitmann T."/>
            <person name="Klindworth A."/>
            <person name="Klockow C."/>
            <person name="Richter M."/>
            <person name="Achstetter T."/>
            <person name="Glockner F.O."/>
            <person name="Harder J."/>
        </authorList>
    </citation>
    <scope>NUCLEOTIDE SEQUENCE [LARGE SCALE GENOMIC DNA]</scope>
    <source>
        <strain evidence="2 3">SM41</strain>
    </source>
</reference>
<proteinExistence type="predicted"/>
<dbReference type="PATRIC" id="fig|1263870.3.peg.2711"/>